<dbReference type="InterPro" id="IPR005754">
    <property type="entry name" value="Sortase"/>
</dbReference>
<dbReference type="AlphaFoldDB" id="A0A1T3NR21"/>
<comment type="caution">
    <text evidence="2">The sequence shown here is derived from an EMBL/GenBank/DDBJ whole genome shotgun (WGS) entry which is preliminary data.</text>
</comment>
<reference evidence="2 3" key="1">
    <citation type="submission" date="2017-03" db="EMBL/GenBank/DDBJ databases">
        <title>Draft genome sequence of Streptomyces scabrisporus NF3, endophyte isolated from Amphipterygium adstringens.</title>
        <authorList>
            <person name="Vazquez M."/>
            <person name="Ceapa C.D."/>
            <person name="Rodriguez Luna D."/>
            <person name="Sanchez Esquivel S."/>
        </authorList>
    </citation>
    <scope>NUCLEOTIDE SEQUENCE [LARGE SCALE GENOMIC DNA]</scope>
    <source>
        <strain evidence="2 3">NF3</strain>
    </source>
</reference>
<sequence length="225" mass="23674">MARPDTRPAQRTRRSGPLAAGATALALIAGLWLVHHGVGDGSVERPPAPVADVAAVPHARAPADGPRRVDAAPLPTSVPVRMRIPAIGVNAPMGTLGTGPDRRLATPPVGNRNLVGWYRDGVAPGARGNAVTVGHADTRSGPAVFFKLGLLRVGDRIEVQRRDRRTAVFSIDAVRSFPKDAFPDDIVYGATDAAELRVITCGGHYDKHTGYAANVVVFAHLTATR</sequence>
<protein>
    <submittedName>
        <fullName evidence="2">Class F sortase</fullName>
    </submittedName>
</protein>
<dbReference type="NCBIfam" id="NF033748">
    <property type="entry name" value="class_F_sortase"/>
    <property type="match status" value="1"/>
</dbReference>
<accession>A0A1T3NR21</accession>
<name>A0A1T3NR21_9ACTN</name>
<dbReference type="Pfam" id="PF04203">
    <property type="entry name" value="Sortase"/>
    <property type="match status" value="1"/>
</dbReference>
<keyword evidence="3" id="KW-1185">Reference proteome</keyword>
<dbReference type="InterPro" id="IPR023365">
    <property type="entry name" value="Sortase_dom-sf"/>
</dbReference>
<dbReference type="InterPro" id="IPR042001">
    <property type="entry name" value="Sortase_F"/>
</dbReference>
<dbReference type="STRING" id="159449.B4N89_34235"/>
<keyword evidence="1" id="KW-0378">Hydrolase</keyword>
<dbReference type="GO" id="GO:0016787">
    <property type="term" value="F:hydrolase activity"/>
    <property type="evidence" value="ECO:0007669"/>
    <property type="project" value="UniProtKB-KW"/>
</dbReference>
<dbReference type="OrthoDB" id="525039at2"/>
<dbReference type="EMBL" id="MWQN01000002">
    <property type="protein sequence ID" value="OPC79142.1"/>
    <property type="molecule type" value="Genomic_DNA"/>
</dbReference>
<organism evidence="2 3">
    <name type="scientific">Embleya scabrispora</name>
    <dbReference type="NCBI Taxonomy" id="159449"/>
    <lineage>
        <taxon>Bacteria</taxon>
        <taxon>Bacillati</taxon>
        <taxon>Actinomycetota</taxon>
        <taxon>Actinomycetes</taxon>
        <taxon>Kitasatosporales</taxon>
        <taxon>Streptomycetaceae</taxon>
        <taxon>Embleya</taxon>
    </lineage>
</organism>
<dbReference type="SUPFAM" id="SSF63817">
    <property type="entry name" value="Sortase"/>
    <property type="match status" value="1"/>
</dbReference>
<dbReference type="Gene3D" id="2.40.260.10">
    <property type="entry name" value="Sortase"/>
    <property type="match status" value="1"/>
</dbReference>
<dbReference type="CDD" id="cd05829">
    <property type="entry name" value="Sortase_F"/>
    <property type="match status" value="1"/>
</dbReference>
<dbReference type="RefSeq" id="WP_078980359.1">
    <property type="nucleotide sequence ID" value="NZ_MWQN01000002.1"/>
</dbReference>
<evidence type="ECO:0000313" key="2">
    <source>
        <dbReference type="EMBL" id="OPC79142.1"/>
    </source>
</evidence>
<dbReference type="Proteomes" id="UP000190037">
    <property type="component" value="Unassembled WGS sequence"/>
</dbReference>
<gene>
    <name evidence="2" type="ORF">B4N89_34235</name>
</gene>
<evidence type="ECO:0000313" key="3">
    <source>
        <dbReference type="Proteomes" id="UP000190037"/>
    </source>
</evidence>
<proteinExistence type="predicted"/>
<evidence type="ECO:0000256" key="1">
    <source>
        <dbReference type="ARBA" id="ARBA00022801"/>
    </source>
</evidence>